<dbReference type="AlphaFoldDB" id="A0A0C3P8X1"/>
<gene>
    <name evidence="2" type="ORF">M404DRAFT_596946</name>
</gene>
<evidence type="ECO:0000313" key="3">
    <source>
        <dbReference type="Proteomes" id="UP000054217"/>
    </source>
</evidence>
<reference evidence="3" key="2">
    <citation type="submission" date="2015-01" db="EMBL/GenBank/DDBJ databases">
        <title>Evolutionary Origins and Diversification of the Mycorrhizal Mutualists.</title>
        <authorList>
            <consortium name="DOE Joint Genome Institute"/>
            <consortium name="Mycorrhizal Genomics Consortium"/>
            <person name="Kohler A."/>
            <person name="Kuo A."/>
            <person name="Nagy L.G."/>
            <person name="Floudas D."/>
            <person name="Copeland A."/>
            <person name="Barry K.W."/>
            <person name="Cichocki N."/>
            <person name="Veneault-Fourrey C."/>
            <person name="LaButti K."/>
            <person name="Lindquist E.A."/>
            <person name="Lipzen A."/>
            <person name="Lundell T."/>
            <person name="Morin E."/>
            <person name="Murat C."/>
            <person name="Riley R."/>
            <person name="Ohm R."/>
            <person name="Sun H."/>
            <person name="Tunlid A."/>
            <person name="Henrissat B."/>
            <person name="Grigoriev I.V."/>
            <person name="Hibbett D.S."/>
            <person name="Martin F."/>
        </authorList>
    </citation>
    <scope>NUCLEOTIDE SEQUENCE [LARGE SCALE GENOMIC DNA]</scope>
    <source>
        <strain evidence="3">Marx 270</strain>
    </source>
</reference>
<name>A0A0C3P8X1_PISTI</name>
<dbReference type="EMBL" id="KN831973">
    <property type="protein sequence ID" value="KIO03949.1"/>
    <property type="molecule type" value="Genomic_DNA"/>
</dbReference>
<evidence type="ECO:0000256" key="1">
    <source>
        <dbReference type="SAM" id="MobiDB-lite"/>
    </source>
</evidence>
<protein>
    <submittedName>
        <fullName evidence="2">Uncharacterized protein</fullName>
    </submittedName>
</protein>
<proteinExistence type="predicted"/>
<dbReference type="InParanoid" id="A0A0C3P8X1"/>
<organism evidence="2 3">
    <name type="scientific">Pisolithus tinctorius Marx 270</name>
    <dbReference type="NCBI Taxonomy" id="870435"/>
    <lineage>
        <taxon>Eukaryota</taxon>
        <taxon>Fungi</taxon>
        <taxon>Dikarya</taxon>
        <taxon>Basidiomycota</taxon>
        <taxon>Agaricomycotina</taxon>
        <taxon>Agaricomycetes</taxon>
        <taxon>Agaricomycetidae</taxon>
        <taxon>Boletales</taxon>
        <taxon>Sclerodermatineae</taxon>
        <taxon>Pisolithaceae</taxon>
        <taxon>Pisolithus</taxon>
    </lineage>
</organism>
<sequence length="87" mass="10077">MLDPECAYRIWNQHPVHPERNTWSVREPSSQITTKSRPGLSRTLYSLDCIQMRWYSCTRVDVPNAGETRVGTEGDSIKVGRERVSKR</sequence>
<dbReference type="HOGENOM" id="CLU_2484227_0_0_1"/>
<evidence type="ECO:0000313" key="2">
    <source>
        <dbReference type="EMBL" id="KIO03949.1"/>
    </source>
</evidence>
<keyword evidence="3" id="KW-1185">Reference proteome</keyword>
<reference evidence="2 3" key="1">
    <citation type="submission" date="2014-04" db="EMBL/GenBank/DDBJ databases">
        <authorList>
            <consortium name="DOE Joint Genome Institute"/>
            <person name="Kuo A."/>
            <person name="Kohler A."/>
            <person name="Costa M.D."/>
            <person name="Nagy L.G."/>
            <person name="Floudas D."/>
            <person name="Copeland A."/>
            <person name="Barry K.W."/>
            <person name="Cichocki N."/>
            <person name="Veneault-Fourrey C."/>
            <person name="LaButti K."/>
            <person name="Lindquist E.A."/>
            <person name="Lipzen A."/>
            <person name="Lundell T."/>
            <person name="Morin E."/>
            <person name="Murat C."/>
            <person name="Sun H."/>
            <person name="Tunlid A."/>
            <person name="Henrissat B."/>
            <person name="Grigoriev I.V."/>
            <person name="Hibbett D.S."/>
            <person name="Martin F."/>
            <person name="Nordberg H.P."/>
            <person name="Cantor M.N."/>
            <person name="Hua S.X."/>
        </authorList>
    </citation>
    <scope>NUCLEOTIDE SEQUENCE [LARGE SCALE GENOMIC DNA]</scope>
    <source>
        <strain evidence="2 3">Marx 270</strain>
    </source>
</reference>
<dbReference type="Proteomes" id="UP000054217">
    <property type="component" value="Unassembled WGS sequence"/>
</dbReference>
<feature type="compositionally biased region" description="Basic and acidic residues" evidence="1">
    <location>
        <begin position="70"/>
        <end position="87"/>
    </location>
</feature>
<accession>A0A0C3P8X1</accession>
<feature type="region of interest" description="Disordered" evidence="1">
    <location>
        <begin position="65"/>
        <end position="87"/>
    </location>
</feature>